<organism evidence="9 10">
    <name type="scientific">Riccia sorocarpa</name>
    <dbReference type="NCBI Taxonomy" id="122646"/>
    <lineage>
        <taxon>Eukaryota</taxon>
        <taxon>Viridiplantae</taxon>
        <taxon>Streptophyta</taxon>
        <taxon>Embryophyta</taxon>
        <taxon>Marchantiophyta</taxon>
        <taxon>Marchantiopsida</taxon>
        <taxon>Marchantiidae</taxon>
        <taxon>Marchantiales</taxon>
        <taxon>Ricciaceae</taxon>
        <taxon>Riccia</taxon>
    </lineage>
</organism>
<keyword evidence="3" id="KW-0113">Calvin cycle</keyword>
<feature type="domain" description="Ribulose bisphosphate carboxylase small subunit" evidence="8">
    <location>
        <begin position="72"/>
        <end position="181"/>
    </location>
</feature>
<dbReference type="GO" id="GO:0009853">
    <property type="term" value="P:photorespiration"/>
    <property type="evidence" value="ECO:0007669"/>
    <property type="project" value="UniProtKB-UniRule"/>
</dbReference>
<keyword evidence="1" id="KW-0150">Chloroplast</keyword>
<evidence type="ECO:0000256" key="5">
    <source>
        <dbReference type="ARBA" id="ARBA00023238"/>
    </source>
</evidence>
<keyword evidence="5 7" id="KW-0601">Photorespiration</keyword>
<accession>A0ABD3HE16</accession>
<proteinExistence type="inferred from homology"/>
<keyword evidence="2 7" id="KW-0602">Photosynthesis</keyword>
<dbReference type="SMART" id="SM00961">
    <property type="entry name" value="RuBisCO_small"/>
    <property type="match status" value="1"/>
</dbReference>
<dbReference type="EMBL" id="JBJQOH010000004">
    <property type="protein sequence ID" value="KAL3687574.1"/>
    <property type="molecule type" value="Genomic_DNA"/>
</dbReference>
<dbReference type="InterPro" id="IPR000894">
    <property type="entry name" value="RuBisCO_ssu_dom"/>
</dbReference>
<comment type="subunit">
    <text evidence="7">Heterohexadecamer of 8 large and 8 small subunits.</text>
</comment>
<dbReference type="FunFam" id="3.30.190.10:FF:000001">
    <property type="entry name" value="Ribulose bisphosphate carboxylase small chain, chloroplastic"/>
    <property type="match status" value="1"/>
</dbReference>
<sequence>MASTVFSFASVSLVVPLSTKRNSSTSPVVTVKAFAGLERYVNSKGSEWQAKTMKNGSRVRCMQVWNPNNNLKFETLSYLPPLNEDEILKQIDYLLATGCTPCLEFDVQGSVTRVNSNMPGYYDGRYWTMWKLPMFGCTDSSSVLREIQECKELYGDQCYIRVMAFDKAKQVQRASFLVHKP</sequence>
<dbReference type="PRINTS" id="PR00152">
    <property type="entry name" value="RUBISCOSMALL"/>
</dbReference>
<dbReference type="PANTHER" id="PTHR31262:SF0">
    <property type="entry name" value="RIBULOSE BISPHOSPHATE CARBOXYLASE SMALL SUBUNIT, CHLOROPLASTIC 1"/>
    <property type="match status" value="1"/>
</dbReference>
<keyword evidence="6 7" id="KW-0120">Carbon dioxide fixation</keyword>
<dbReference type="AlphaFoldDB" id="A0ABD3HE16"/>
<evidence type="ECO:0000256" key="3">
    <source>
        <dbReference type="ARBA" id="ARBA00022567"/>
    </source>
</evidence>
<dbReference type="Proteomes" id="UP001633002">
    <property type="component" value="Unassembled WGS sequence"/>
</dbReference>
<dbReference type="Gene3D" id="3.30.190.10">
    <property type="entry name" value="Ribulose bisphosphate carboxylase, small subunit"/>
    <property type="match status" value="1"/>
</dbReference>
<reference evidence="9 10" key="1">
    <citation type="submission" date="2024-09" db="EMBL/GenBank/DDBJ databases">
        <title>Chromosome-scale assembly of Riccia sorocarpa.</title>
        <authorList>
            <person name="Paukszto L."/>
        </authorList>
    </citation>
    <scope>NUCLEOTIDE SEQUENCE [LARGE SCALE GENOMIC DNA]</scope>
    <source>
        <strain evidence="9">LP-2024</strain>
        <tissue evidence="9">Aerial parts of the thallus</tissue>
    </source>
</reference>
<dbReference type="SUPFAM" id="SSF55239">
    <property type="entry name" value="RuBisCO, small subunit"/>
    <property type="match status" value="1"/>
</dbReference>
<evidence type="ECO:0000256" key="6">
    <source>
        <dbReference type="ARBA" id="ARBA00023300"/>
    </source>
</evidence>
<comment type="caution">
    <text evidence="9">The sequence shown here is derived from an EMBL/GenBank/DDBJ whole genome shotgun (WGS) entry which is preliminary data.</text>
</comment>
<dbReference type="CDD" id="cd03527">
    <property type="entry name" value="RuBisCO_small"/>
    <property type="match status" value="1"/>
</dbReference>
<comment type="similarity">
    <text evidence="7">Belongs to the RuBisCO small chain family.</text>
</comment>
<keyword evidence="4 7" id="KW-0934">Plastid</keyword>
<dbReference type="PANTHER" id="PTHR31262">
    <property type="entry name" value="RIBULOSE BISPHOSPHATE CARBOXYLASE SMALL CHAIN 1, CHLOROPLASTIC"/>
    <property type="match status" value="1"/>
</dbReference>
<evidence type="ECO:0000256" key="2">
    <source>
        <dbReference type="ARBA" id="ARBA00022531"/>
    </source>
</evidence>
<evidence type="ECO:0000256" key="1">
    <source>
        <dbReference type="ARBA" id="ARBA00022528"/>
    </source>
</evidence>
<dbReference type="InterPro" id="IPR024681">
    <property type="entry name" value="RuBisCO_ssu"/>
</dbReference>
<name>A0ABD3HE16_9MARC</name>
<evidence type="ECO:0000313" key="10">
    <source>
        <dbReference type="Proteomes" id="UP001633002"/>
    </source>
</evidence>
<comment type="function">
    <text evidence="7">RuBisCO catalyzes two reactions: the carboxylation of D-ribulose 1,5-bisphosphate, the primary event in carbon dioxide fixation, as well as the oxidative fragmentation of the pentose substrate. Both reactions occur simultaneously and in competition at the same active site. Although the small subunit is not catalytic it is essential for maximal activity.</text>
</comment>
<protein>
    <recommendedName>
        <fullName evidence="7">Ribulose bisphosphate carboxylase small subunit</fullName>
        <shortName evidence="7">RuBisCO small subunit</shortName>
    </recommendedName>
</protein>
<evidence type="ECO:0000313" key="9">
    <source>
        <dbReference type="EMBL" id="KAL3687574.1"/>
    </source>
</evidence>
<evidence type="ECO:0000259" key="8">
    <source>
        <dbReference type="SMART" id="SM00961"/>
    </source>
</evidence>
<keyword evidence="10" id="KW-1185">Reference proteome</keyword>
<evidence type="ECO:0000256" key="7">
    <source>
        <dbReference type="RuleBase" id="RU003627"/>
    </source>
</evidence>
<dbReference type="Pfam" id="PF00101">
    <property type="entry name" value="RuBisCO_small"/>
    <property type="match status" value="1"/>
</dbReference>
<evidence type="ECO:0000256" key="4">
    <source>
        <dbReference type="ARBA" id="ARBA00022640"/>
    </source>
</evidence>
<dbReference type="InterPro" id="IPR036385">
    <property type="entry name" value="RuBisCO_ssu_sf"/>
</dbReference>
<gene>
    <name evidence="9" type="ORF">R1sor_013883</name>
</gene>
<dbReference type="GO" id="GO:0019253">
    <property type="term" value="P:reductive pentose-phosphate cycle"/>
    <property type="evidence" value="ECO:0007669"/>
    <property type="project" value="UniProtKB-KW"/>
</dbReference>